<dbReference type="Proteomes" id="UP000824533">
    <property type="component" value="Linkage Group LG20"/>
</dbReference>
<protein>
    <submittedName>
        <fullName evidence="1">Uncharacterized protein</fullName>
    </submittedName>
</protein>
<organism evidence="1 2">
    <name type="scientific">Dendrolimus kikuchii</name>
    <dbReference type="NCBI Taxonomy" id="765133"/>
    <lineage>
        <taxon>Eukaryota</taxon>
        <taxon>Metazoa</taxon>
        <taxon>Ecdysozoa</taxon>
        <taxon>Arthropoda</taxon>
        <taxon>Hexapoda</taxon>
        <taxon>Insecta</taxon>
        <taxon>Pterygota</taxon>
        <taxon>Neoptera</taxon>
        <taxon>Endopterygota</taxon>
        <taxon>Lepidoptera</taxon>
        <taxon>Glossata</taxon>
        <taxon>Ditrysia</taxon>
        <taxon>Bombycoidea</taxon>
        <taxon>Lasiocampidae</taxon>
        <taxon>Dendrolimus</taxon>
    </lineage>
</organism>
<name>A0ACC1CNQ7_9NEOP</name>
<gene>
    <name evidence="1" type="ORF">K1T71_011389</name>
</gene>
<comment type="caution">
    <text evidence="1">The sequence shown here is derived from an EMBL/GenBank/DDBJ whole genome shotgun (WGS) entry which is preliminary data.</text>
</comment>
<keyword evidence="2" id="KW-1185">Reference proteome</keyword>
<evidence type="ECO:0000313" key="1">
    <source>
        <dbReference type="EMBL" id="KAJ0173213.1"/>
    </source>
</evidence>
<dbReference type="EMBL" id="CM034406">
    <property type="protein sequence ID" value="KAJ0173213.1"/>
    <property type="molecule type" value="Genomic_DNA"/>
</dbReference>
<sequence length="659" mass="75207">MEKYLKPDRLDIDPSSSSASKEWEHWKRTFENFLKASESTSGQVPRCNLDLLINHVSSNIYTYIAECTDYSQAMNILSKLFTKPKNIVYARFALATRKQQCEESLDTFLQILKQLSKDCDFKSVDANTNRDDYIRDAFISGIRCSKIRQRLLENLSLTLDEAYDKALSLEMAEMNCQGYNSSNLNAVPDTSGTTDSNISQNTLAATPINFSRKKSCFFCGDKIHPRRNCPAKDIILQSFEELKSDIAKSSIYAINNDIPFVVETDASEHSIAATLSQNNRPIAFFSRSLNHSEQNHSAIEKEAYAIVESLKKWRHFLIGRHFKLITDQRSVSFMFDNKKTSKVKNEKIQRWRLELAPFKYDIVYRPGKENNVADALSRVCANMQTRNERLKSLHESLCHPGVTRMIHWLRSKNFAYSIDEVRSMTNSCRHCAEIKPRFIKSSNPGPHIIKATSPFERLSVDFKGPLPSNTKNKYILTVIDEFSRFPFAFACHDMTSNTVIKHLDELFMLFGKPAYMHSDRGTCFLSNEIKEFLFNRGIATSRTTSYNPQDYSYVRMPDGRETTVSNRHLAPSGAYDEGINSFLPTNTDFSNVDETSPEVPPFESDAINTAERGLDLPEVETSTTDPQILGPQNQNSSGPLRRTSRERRPPSYLNDYVTS</sequence>
<accession>A0ACC1CNQ7</accession>
<proteinExistence type="predicted"/>
<evidence type="ECO:0000313" key="2">
    <source>
        <dbReference type="Proteomes" id="UP000824533"/>
    </source>
</evidence>
<reference evidence="1 2" key="1">
    <citation type="journal article" date="2021" name="Front. Genet.">
        <title>Chromosome-Level Genome Assembly Reveals Significant Gene Expansion in the Toll and IMD Signaling Pathways of Dendrolimus kikuchii.</title>
        <authorList>
            <person name="Zhou J."/>
            <person name="Wu P."/>
            <person name="Xiong Z."/>
            <person name="Liu N."/>
            <person name="Zhao N."/>
            <person name="Ji M."/>
            <person name="Qiu Y."/>
            <person name="Yang B."/>
        </authorList>
    </citation>
    <scope>NUCLEOTIDE SEQUENCE [LARGE SCALE GENOMIC DNA]</scope>
    <source>
        <strain evidence="1">Ann1</strain>
    </source>
</reference>